<keyword evidence="2" id="KW-0067">ATP-binding</keyword>
<name>A0A919AUY6_9PROT</name>
<dbReference type="EC" id="2.7.1.170" evidence="2"/>
<dbReference type="PANTHER" id="PTHR30605:SF0">
    <property type="entry name" value="ANHYDRO-N-ACETYLMURAMIC ACID KINASE"/>
    <property type="match status" value="1"/>
</dbReference>
<feature type="binding site" evidence="2">
    <location>
        <begin position="19"/>
        <end position="26"/>
    </location>
    <ligand>
        <name>ATP</name>
        <dbReference type="ChEBI" id="CHEBI:30616"/>
    </ligand>
</feature>
<dbReference type="EMBL" id="BNCI01000002">
    <property type="protein sequence ID" value="GHF27509.1"/>
    <property type="molecule type" value="Genomic_DNA"/>
</dbReference>
<dbReference type="GO" id="GO:0009254">
    <property type="term" value="P:peptidoglycan turnover"/>
    <property type="evidence" value="ECO:0007669"/>
    <property type="project" value="UniProtKB-UniRule"/>
</dbReference>
<protein>
    <recommendedName>
        <fullName evidence="2">Anhydro-N-acetylmuramic acid kinase</fullName>
        <ecNumber evidence="2">2.7.1.170</ecNumber>
    </recommendedName>
    <alternativeName>
        <fullName evidence="2">AnhMurNAc kinase</fullName>
    </alternativeName>
</protein>
<dbReference type="GO" id="GO:0097175">
    <property type="term" value="P:1,6-anhydro-N-acetyl-beta-muramic acid catabolic process"/>
    <property type="evidence" value="ECO:0007669"/>
    <property type="project" value="UniProtKB-UniRule"/>
</dbReference>
<keyword evidence="2" id="KW-0547">Nucleotide-binding</keyword>
<dbReference type="Proteomes" id="UP000630923">
    <property type="component" value="Unassembled WGS sequence"/>
</dbReference>
<dbReference type="HAMAP" id="MF_01270">
    <property type="entry name" value="AnhMurNAc_kinase"/>
    <property type="match status" value="1"/>
</dbReference>
<dbReference type="PANTHER" id="PTHR30605">
    <property type="entry name" value="ANHYDRO-N-ACETYLMURAMIC ACID KINASE"/>
    <property type="match status" value="1"/>
</dbReference>
<accession>A0A919AUY6</accession>
<dbReference type="Pfam" id="PF03702">
    <property type="entry name" value="AnmK"/>
    <property type="match status" value="1"/>
</dbReference>
<keyword evidence="2 3" id="KW-0418">Kinase</keyword>
<dbReference type="NCBIfam" id="NF007141">
    <property type="entry name" value="PRK09585.1-5"/>
    <property type="match status" value="1"/>
</dbReference>
<dbReference type="GO" id="GO:0005524">
    <property type="term" value="F:ATP binding"/>
    <property type="evidence" value="ECO:0007669"/>
    <property type="project" value="UniProtKB-UniRule"/>
</dbReference>
<dbReference type="InterPro" id="IPR005338">
    <property type="entry name" value="Anhydro_N_Ac-Mur_kinase"/>
</dbReference>
<reference evidence="3" key="2">
    <citation type="submission" date="2020-09" db="EMBL/GenBank/DDBJ databases">
        <authorList>
            <person name="Sun Q."/>
            <person name="Kim S."/>
        </authorList>
    </citation>
    <scope>NUCLEOTIDE SEQUENCE</scope>
    <source>
        <strain evidence="3">KCTC 42590</strain>
    </source>
</reference>
<reference evidence="3" key="1">
    <citation type="journal article" date="2014" name="Int. J. Syst. Evol. Microbiol.">
        <title>Complete genome sequence of Corynebacterium casei LMG S-19264T (=DSM 44701T), isolated from a smear-ripened cheese.</title>
        <authorList>
            <consortium name="US DOE Joint Genome Institute (JGI-PGF)"/>
            <person name="Walter F."/>
            <person name="Albersmeier A."/>
            <person name="Kalinowski J."/>
            <person name="Ruckert C."/>
        </authorList>
    </citation>
    <scope>NUCLEOTIDE SEQUENCE</scope>
    <source>
        <strain evidence="3">KCTC 42590</strain>
    </source>
</reference>
<dbReference type="RefSeq" id="WP_191253137.1">
    <property type="nucleotide sequence ID" value="NZ_BNCI01000002.1"/>
</dbReference>
<sequence length="386" mass="41854">MSTLGQPGQIKCAIGLMSGTSMDGIDAAMIFTDGVSVERLGPSITIEYPDGLRDRIKQAMQVASACLQPKQDDPQIKLLEQDITDLHADAVFELLSVTGQDPKSVDVVGFHGQTIMHRPDRKWTWQIGDGGRLAGRVGIPVVNDFRSADMRAGGEGAPLVPLYHAALLTRHHKHNTVAVLNIGGVANVTWIDFSKDQDNPAIMAFDTGPGNAILDDWAEIHTGTPCDTDGNLASRGIIHKEVVMGLMASPYFDETPPKTLDRDDFNTQPVRGLSAEDGAATLTEVIVESMVSAQSHFPKSPEAWYVCGGGRHNATLMRRLRRRFPVLLEPVETLGWRGDALEAEAFAFLAVRSVRDLPLTIPATTGCQTPTTGGVLHKPIGRRLKR</sequence>
<keyword evidence="4" id="KW-1185">Reference proteome</keyword>
<comment type="similarity">
    <text evidence="2">Belongs to the anhydro-N-acetylmuramic acid kinase family.</text>
</comment>
<proteinExistence type="inferred from homology"/>
<comment type="function">
    <text evidence="2">Catalyzes the specific phosphorylation of 1,6-anhydro-N-acetylmuramic acid (anhMurNAc) with the simultaneous cleavage of the 1,6-anhydro ring, generating MurNAc-6-P. Is required for the utilization of anhMurNAc either imported from the medium or derived from its own cell wall murein, and thus plays a role in cell wall recycling.</text>
</comment>
<dbReference type="InterPro" id="IPR043129">
    <property type="entry name" value="ATPase_NBD"/>
</dbReference>
<dbReference type="GO" id="GO:0006040">
    <property type="term" value="P:amino sugar metabolic process"/>
    <property type="evidence" value="ECO:0007669"/>
    <property type="project" value="InterPro"/>
</dbReference>
<evidence type="ECO:0000313" key="3">
    <source>
        <dbReference type="EMBL" id="GHF27509.1"/>
    </source>
</evidence>
<comment type="catalytic activity">
    <reaction evidence="2">
        <text>1,6-anhydro-N-acetyl-beta-muramate + ATP + H2O = N-acetyl-D-muramate 6-phosphate + ADP + H(+)</text>
        <dbReference type="Rhea" id="RHEA:24952"/>
        <dbReference type="ChEBI" id="CHEBI:15377"/>
        <dbReference type="ChEBI" id="CHEBI:15378"/>
        <dbReference type="ChEBI" id="CHEBI:30616"/>
        <dbReference type="ChEBI" id="CHEBI:58690"/>
        <dbReference type="ChEBI" id="CHEBI:58722"/>
        <dbReference type="ChEBI" id="CHEBI:456216"/>
        <dbReference type="EC" id="2.7.1.170"/>
    </reaction>
</comment>
<dbReference type="GO" id="GO:0016773">
    <property type="term" value="F:phosphotransferase activity, alcohol group as acceptor"/>
    <property type="evidence" value="ECO:0007669"/>
    <property type="project" value="UniProtKB-UniRule"/>
</dbReference>
<dbReference type="GO" id="GO:0016301">
    <property type="term" value="F:kinase activity"/>
    <property type="evidence" value="ECO:0007669"/>
    <property type="project" value="UniProtKB-KW"/>
</dbReference>
<gene>
    <name evidence="2 3" type="primary">anmK</name>
    <name evidence="3" type="ORF">GCM10017044_23230</name>
</gene>
<organism evidence="3 4">
    <name type="scientific">Kordiimonas sediminis</name>
    <dbReference type="NCBI Taxonomy" id="1735581"/>
    <lineage>
        <taxon>Bacteria</taxon>
        <taxon>Pseudomonadati</taxon>
        <taxon>Pseudomonadota</taxon>
        <taxon>Alphaproteobacteria</taxon>
        <taxon>Kordiimonadales</taxon>
        <taxon>Kordiimonadaceae</taxon>
        <taxon>Kordiimonas</taxon>
    </lineage>
</organism>
<evidence type="ECO:0000256" key="1">
    <source>
        <dbReference type="ARBA" id="ARBA00023277"/>
    </source>
</evidence>
<evidence type="ECO:0000313" key="4">
    <source>
        <dbReference type="Proteomes" id="UP000630923"/>
    </source>
</evidence>
<keyword evidence="2" id="KW-0808">Transferase</keyword>
<evidence type="ECO:0000256" key="2">
    <source>
        <dbReference type="HAMAP-Rule" id="MF_01270"/>
    </source>
</evidence>
<comment type="pathway">
    <text evidence="2">Cell wall biogenesis; peptidoglycan recycling.</text>
</comment>
<dbReference type="AlphaFoldDB" id="A0A919AUY6"/>
<keyword evidence="1 2" id="KW-0119">Carbohydrate metabolism</keyword>
<dbReference type="Gene3D" id="3.30.420.40">
    <property type="match status" value="2"/>
</dbReference>
<comment type="caution">
    <text evidence="3">The sequence shown here is derived from an EMBL/GenBank/DDBJ whole genome shotgun (WGS) entry which is preliminary data.</text>
</comment>
<dbReference type="SUPFAM" id="SSF53067">
    <property type="entry name" value="Actin-like ATPase domain"/>
    <property type="match status" value="1"/>
</dbReference>
<comment type="pathway">
    <text evidence="2">Amino-sugar metabolism; 1,6-anhydro-N-acetylmuramate degradation.</text>
</comment>